<name>A0A2P8DHJ6_9ACTN</name>
<dbReference type="EMBL" id="PYGE01000025">
    <property type="protein sequence ID" value="PSK96673.1"/>
    <property type="molecule type" value="Genomic_DNA"/>
</dbReference>
<comment type="caution">
    <text evidence="1">The sequence shown here is derived from an EMBL/GenBank/DDBJ whole genome shotgun (WGS) entry which is preliminary data.</text>
</comment>
<accession>A0A2P8DHJ6</accession>
<gene>
    <name evidence="1" type="ORF">CLV30_12555</name>
</gene>
<dbReference type="AlphaFoldDB" id="A0A2P8DHJ6"/>
<protein>
    <submittedName>
        <fullName evidence="1">Uncharacterized protein</fullName>
    </submittedName>
</protein>
<evidence type="ECO:0000313" key="1">
    <source>
        <dbReference type="EMBL" id="PSK96673.1"/>
    </source>
</evidence>
<dbReference type="OrthoDB" id="3541267at2"/>
<dbReference type="RefSeq" id="WP_106539602.1">
    <property type="nucleotide sequence ID" value="NZ_PYGE01000025.1"/>
</dbReference>
<keyword evidence="2" id="KW-1185">Reference proteome</keyword>
<proteinExistence type="predicted"/>
<dbReference type="Proteomes" id="UP000243528">
    <property type="component" value="Unassembled WGS sequence"/>
</dbReference>
<reference evidence="1 2" key="1">
    <citation type="submission" date="2018-03" db="EMBL/GenBank/DDBJ databases">
        <title>Genomic Encyclopedia of Archaeal and Bacterial Type Strains, Phase II (KMG-II): from individual species to whole genera.</title>
        <authorList>
            <person name="Goeker M."/>
        </authorList>
    </citation>
    <scope>NUCLEOTIDE SEQUENCE [LARGE SCALE GENOMIC DNA]</scope>
    <source>
        <strain evidence="1 2">DSM 45211</strain>
    </source>
</reference>
<evidence type="ECO:0000313" key="2">
    <source>
        <dbReference type="Proteomes" id="UP000243528"/>
    </source>
</evidence>
<organism evidence="1 2">
    <name type="scientific">Haloactinopolyspora alba</name>
    <dbReference type="NCBI Taxonomy" id="648780"/>
    <lineage>
        <taxon>Bacteria</taxon>
        <taxon>Bacillati</taxon>
        <taxon>Actinomycetota</taxon>
        <taxon>Actinomycetes</taxon>
        <taxon>Jiangellales</taxon>
        <taxon>Jiangellaceae</taxon>
        <taxon>Haloactinopolyspora</taxon>
    </lineage>
</organism>
<sequence length="115" mass="13195">MTYPNLAAGIRRQHVLDEIEDERDRQDAKWGEQNHRDGTVAQLEDRAIKARDERRDAAAGGYVTWLHILHEEFWEAASQPDPAKLRAELVKVSAVALAWVEALDRRAAWKRGEQP</sequence>